<dbReference type="EMBL" id="JAPDOD010000035">
    <property type="protein sequence ID" value="MDA0164567.1"/>
    <property type="molecule type" value="Genomic_DNA"/>
</dbReference>
<keyword evidence="3" id="KW-1185">Reference proteome</keyword>
<dbReference type="InterPro" id="IPR017945">
    <property type="entry name" value="DHBP_synth_RibB-like_a/b_dom"/>
</dbReference>
<reference evidence="2" key="1">
    <citation type="submission" date="2022-10" db="EMBL/GenBank/DDBJ databases">
        <title>The WGS of Solirubrobacter ginsenosidimutans DSM 21036.</title>
        <authorList>
            <person name="Jiang Z."/>
        </authorList>
    </citation>
    <scope>NUCLEOTIDE SEQUENCE</scope>
    <source>
        <strain evidence="2">DSM 21036</strain>
    </source>
</reference>
<organism evidence="2 3">
    <name type="scientific">Solirubrobacter ginsenosidimutans</name>
    <dbReference type="NCBI Taxonomy" id="490573"/>
    <lineage>
        <taxon>Bacteria</taxon>
        <taxon>Bacillati</taxon>
        <taxon>Actinomycetota</taxon>
        <taxon>Thermoleophilia</taxon>
        <taxon>Solirubrobacterales</taxon>
        <taxon>Solirubrobacteraceae</taxon>
        <taxon>Solirubrobacter</taxon>
    </lineage>
</organism>
<feature type="domain" description="YrdC-like" evidence="1">
    <location>
        <begin position="17"/>
        <end position="230"/>
    </location>
</feature>
<dbReference type="AlphaFoldDB" id="A0A9X3S4K9"/>
<evidence type="ECO:0000313" key="3">
    <source>
        <dbReference type="Proteomes" id="UP001149140"/>
    </source>
</evidence>
<accession>A0A9X3S4K9</accession>
<dbReference type="GO" id="GO:0003725">
    <property type="term" value="F:double-stranded RNA binding"/>
    <property type="evidence" value="ECO:0007669"/>
    <property type="project" value="InterPro"/>
</dbReference>
<name>A0A9X3S4K9_9ACTN</name>
<proteinExistence type="predicted"/>
<dbReference type="RefSeq" id="WP_270043822.1">
    <property type="nucleotide sequence ID" value="NZ_JAPDOD010000035.1"/>
</dbReference>
<evidence type="ECO:0000313" key="2">
    <source>
        <dbReference type="EMBL" id="MDA0164567.1"/>
    </source>
</evidence>
<dbReference type="Proteomes" id="UP001149140">
    <property type="component" value="Unassembled WGS sequence"/>
</dbReference>
<dbReference type="PROSITE" id="PS51163">
    <property type="entry name" value="YRDC"/>
    <property type="match status" value="1"/>
</dbReference>
<dbReference type="Pfam" id="PF01300">
    <property type="entry name" value="Sua5_yciO_yrdC"/>
    <property type="match status" value="1"/>
</dbReference>
<sequence>MAIEPIIEVERGARLGREQLKVVKKALAGANGLCILPSDTAYSLACCPTENHVTDDIDRILDRKNLEMSLAVGSLQMARAVAEISPRGGHFMEAFVPGPLTFVAPIRKPRLPALAGRDRVALGPVMLSHKLRGRRRLGIRLTESVIETQTSEALDFPVTTCAIRAADGTPLTEFDASCRRVAEGAAQVGYERPIVAVRSEIPPTRGHSTVVVECTFEDLPALWVKRVGAISFDEIEEVGLRLAYHRVFRPDEPPEGG</sequence>
<dbReference type="InterPro" id="IPR006070">
    <property type="entry name" value="Sua5-like_dom"/>
</dbReference>
<gene>
    <name evidence="2" type="ORF">OM076_30135</name>
</gene>
<protein>
    <submittedName>
        <fullName evidence="2">Sua5/YciO/YrdC/YwlC family protein</fullName>
    </submittedName>
</protein>
<comment type="caution">
    <text evidence="2">The sequence shown here is derived from an EMBL/GenBank/DDBJ whole genome shotgun (WGS) entry which is preliminary data.</text>
</comment>
<dbReference type="SUPFAM" id="SSF55821">
    <property type="entry name" value="YrdC/RibB"/>
    <property type="match status" value="1"/>
</dbReference>
<evidence type="ECO:0000259" key="1">
    <source>
        <dbReference type="PROSITE" id="PS51163"/>
    </source>
</evidence>
<dbReference type="Gene3D" id="3.90.870.10">
    <property type="entry name" value="DHBP synthase"/>
    <property type="match status" value="1"/>
</dbReference>